<comment type="function">
    <text evidence="4">This protein is located at the 30S-50S ribosomal subunit interface and may play a role in the structure and function of the aminoacyl-tRNA binding site.</text>
</comment>
<dbReference type="GO" id="GO:0003735">
    <property type="term" value="F:structural constituent of ribosome"/>
    <property type="evidence" value="ECO:0007669"/>
    <property type="project" value="InterPro"/>
</dbReference>
<evidence type="ECO:0000256" key="4">
    <source>
        <dbReference type="RuleBase" id="RU000559"/>
    </source>
</evidence>
<comment type="caution">
    <text evidence="5">The sequence shown here is derived from an EMBL/GenBank/DDBJ whole genome shotgun (WGS) entry which is preliminary data.</text>
</comment>
<organism evidence="5 6">
    <name type="scientific">Candidatus Shapirobacteria bacterium CG08_land_8_20_14_0_20_39_18</name>
    <dbReference type="NCBI Taxonomy" id="1974883"/>
    <lineage>
        <taxon>Bacteria</taxon>
        <taxon>Candidatus Shapironibacteriota</taxon>
    </lineage>
</organism>
<dbReference type="InterPro" id="IPR001857">
    <property type="entry name" value="Ribosomal_bL19"/>
</dbReference>
<dbReference type="GO" id="GO:0022625">
    <property type="term" value="C:cytosolic large ribosomal subunit"/>
    <property type="evidence" value="ECO:0007669"/>
    <property type="project" value="TreeGrafter"/>
</dbReference>
<evidence type="ECO:0000313" key="5">
    <source>
        <dbReference type="EMBL" id="PIU03120.1"/>
    </source>
</evidence>
<dbReference type="SUPFAM" id="SSF50104">
    <property type="entry name" value="Translation proteins SH3-like domain"/>
    <property type="match status" value="1"/>
</dbReference>
<accession>A0A2M6XC02</accession>
<dbReference type="AlphaFoldDB" id="A0A2M6XC02"/>
<reference evidence="6" key="1">
    <citation type="submission" date="2017-09" db="EMBL/GenBank/DDBJ databases">
        <title>Depth-based differentiation of microbial function through sediment-hosted aquifers and enrichment of novel symbionts in the deep terrestrial subsurface.</title>
        <authorList>
            <person name="Probst A.J."/>
            <person name="Ladd B."/>
            <person name="Jarett J.K."/>
            <person name="Geller-Mcgrath D.E."/>
            <person name="Sieber C.M.K."/>
            <person name="Emerson J.B."/>
            <person name="Anantharaman K."/>
            <person name="Thomas B.C."/>
            <person name="Malmstrom R."/>
            <person name="Stieglmeier M."/>
            <person name="Klingl A."/>
            <person name="Woyke T."/>
            <person name="Ryan C.M."/>
            <person name="Banfield J.F."/>
        </authorList>
    </citation>
    <scope>NUCLEOTIDE SEQUENCE [LARGE SCALE GENOMIC DNA]</scope>
</reference>
<dbReference type="Gene3D" id="2.30.30.790">
    <property type="match status" value="1"/>
</dbReference>
<dbReference type="PROSITE" id="PS01015">
    <property type="entry name" value="RIBOSOMAL_L19"/>
    <property type="match status" value="1"/>
</dbReference>
<dbReference type="PRINTS" id="PR00061">
    <property type="entry name" value="RIBOSOMALL19"/>
</dbReference>
<dbReference type="Proteomes" id="UP000228996">
    <property type="component" value="Unassembled WGS sequence"/>
</dbReference>
<proteinExistence type="inferred from homology"/>
<comment type="similarity">
    <text evidence="1 4">Belongs to the bacterial ribosomal protein bL19 family.</text>
</comment>
<sequence length="99" mass="11268">MANQLNFKETKAKVGDLIRVYFGEGNYFEGMLMAIRGSLENQSFTVRRIGAAGVGIERVFPVASPLLQKVEVKKTSKVKRAKLYYLRTQTKKEIKKLNK</sequence>
<dbReference type="PANTHER" id="PTHR15680:SF9">
    <property type="entry name" value="LARGE RIBOSOMAL SUBUNIT PROTEIN BL19M"/>
    <property type="match status" value="1"/>
</dbReference>
<dbReference type="InterPro" id="IPR018257">
    <property type="entry name" value="Ribosomal_bL19_CS"/>
</dbReference>
<name>A0A2M6XC02_9BACT</name>
<protein>
    <recommendedName>
        <fullName evidence="4">50S ribosomal protein L19</fullName>
    </recommendedName>
</protein>
<evidence type="ECO:0000256" key="1">
    <source>
        <dbReference type="ARBA" id="ARBA00005781"/>
    </source>
</evidence>
<evidence type="ECO:0000256" key="2">
    <source>
        <dbReference type="ARBA" id="ARBA00022980"/>
    </source>
</evidence>
<evidence type="ECO:0000256" key="3">
    <source>
        <dbReference type="ARBA" id="ARBA00023274"/>
    </source>
</evidence>
<keyword evidence="3 4" id="KW-0687">Ribonucleoprotein</keyword>
<dbReference type="InterPro" id="IPR038657">
    <property type="entry name" value="Ribosomal_bL19_sf"/>
</dbReference>
<dbReference type="InterPro" id="IPR008991">
    <property type="entry name" value="Translation_prot_SH3-like_sf"/>
</dbReference>
<dbReference type="PANTHER" id="PTHR15680">
    <property type="entry name" value="RIBOSOMAL PROTEIN L19"/>
    <property type="match status" value="1"/>
</dbReference>
<dbReference type="Pfam" id="PF01245">
    <property type="entry name" value="Ribosomal_L19"/>
    <property type="match status" value="1"/>
</dbReference>
<gene>
    <name evidence="5" type="ORF">COT44_04450</name>
</gene>
<dbReference type="EMBL" id="PEYO01000022">
    <property type="protein sequence ID" value="PIU03120.1"/>
    <property type="molecule type" value="Genomic_DNA"/>
</dbReference>
<keyword evidence="2 5" id="KW-0689">Ribosomal protein</keyword>
<evidence type="ECO:0000313" key="6">
    <source>
        <dbReference type="Proteomes" id="UP000228996"/>
    </source>
</evidence>
<dbReference type="GO" id="GO:0006412">
    <property type="term" value="P:translation"/>
    <property type="evidence" value="ECO:0007669"/>
    <property type="project" value="InterPro"/>
</dbReference>